<keyword evidence="2" id="KW-0456">Lyase</keyword>
<name>A0A2T7P1I5_POMCA</name>
<dbReference type="GO" id="GO:0033387">
    <property type="term" value="P:putrescine biosynthetic process from arginine, via ornithine"/>
    <property type="evidence" value="ECO:0007669"/>
    <property type="project" value="TreeGrafter"/>
</dbReference>
<dbReference type="InterPro" id="IPR002433">
    <property type="entry name" value="Orn_de-COase"/>
</dbReference>
<feature type="domain" description="Orn/DAP/Arg decarboxylase 2 C-terminal" evidence="3">
    <location>
        <begin position="17"/>
        <end position="55"/>
    </location>
</feature>
<keyword evidence="5" id="KW-1185">Reference proteome</keyword>
<sequence length="102" mass="11744">MDEWNFTAPWQAPPSRLRFQCSLWGPTCTGLDLIRDQVDLPEMKVGDYLCVRNMGYYTTSLYCGFNGMPLPEVFLYCAEDIWLRVFPEKKSPHPTGSLCLLT</sequence>
<dbReference type="Pfam" id="PF00278">
    <property type="entry name" value="Orn_DAP_Arg_deC"/>
    <property type="match status" value="1"/>
</dbReference>
<dbReference type="PRINTS" id="PR01182">
    <property type="entry name" value="ORNDCRBXLASE"/>
</dbReference>
<dbReference type="Proteomes" id="UP000245119">
    <property type="component" value="Linkage Group LG7"/>
</dbReference>
<dbReference type="PANTHER" id="PTHR11482">
    <property type="entry name" value="ARGININE/DIAMINOPIMELATE/ORNITHINE DECARBOXYLASE"/>
    <property type="match status" value="1"/>
</dbReference>
<dbReference type="AlphaFoldDB" id="A0A2T7P1I5"/>
<evidence type="ECO:0000313" key="4">
    <source>
        <dbReference type="EMBL" id="PVD27285.1"/>
    </source>
</evidence>
<dbReference type="STRING" id="400727.A0A2T7P1I5"/>
<dbReference type="SUPFAM" id="SSF50621">
    <property type="entry name" value="Alanine racemase C-terminal domain-like"/>
    <property type="match status" value="1"/>
</dbReference>
<accession>A0A2T7P1I5</accession>
<comment type="caution">
    <text evidence="4">The sequence shown here is derived from an EMBL/GenBank/DDBJ whole genome shotgun (WGS) entry which is preliminary data.</text>
</comment>
<evidence type="ECO:0000256" key="1">
    <source>
        <dbReference type="ARBA" id="ARBA00022898"/>
    </source>
</evidence>
<dbReference type="PANTHER" id="PTHR11482:SF6">
    <property type="entry name" value="ORNITHINE DECARBOXYLASE 1-RELATED"/>
    <property type="match status" value="1"/>
</dbReference>
<dbReference type="GO" id="GO:0004586">
    <property type="term" value="F:ornithine decarboxylase activity"/>
    <property type="evidence" value="ECO:0007669"/>
    <property type="project" value="TreeGrafter"/>
</dbReference>
<keyword evidence="1" id="KW-0663">Pyridoxal phosphate</keyword>
<gene>
    <name evidence="4" type="ORF">C0Q70_12440</name>
</gene>
<evidence type="ECO:0000313" key="5">
    <source>
        <dbReference type="Proteomes" id="UP000245119"/>
    </source>
</evidence>
<evidence type="ECO:0000259" key="3">
    <source>
        <dbReference type="Pfam" id="PF00278"/>
    </source>
</evidence>
<dbReference type="GO" id="GO:0005737">
    <property type="term" value="C:cytoplasm"/>
    <property type="evidence" value="ECO:0007669"/>
    <property type="project" value="TreeGrafter"/>
</dbReference>
<dbReference type="InterPro" id="IPR009006">
    <property type="entry name" value="Ala_racemase/Decarboxylase_C"/>
</dbReference>
<dbReference type="InterPro" id="IPR022643">
    <property type="entry name" value="De-COase2_C"/>
</dbReference>
<protein>
    <recommendedName>
        <fullName evidence="3">Orn/DAP/Arg decarboxylase 2 C-terminal domain-containing protein</fullName>
    </recommendedName>
</protein>
<organism evidence="4 5">
    <name type="scientific">Pomacea canaliculata</name>
    <name type="common">Golden apple snail</name>
    <dbReference type="NCBI Taxonomy" id="400727"/>
    <lineage>
        <taxon>Eukaryota</taxon>
        <taxon>Metazoa</taxon>
        <taxon>Spiralia</taxon>
        <taxon>Lophotrochozoa</taxon>
        <taxon>Mollusca</taxon>
        <taxon>Gastropoda</taxon>
        <taxon>Caenogastropoda</taxon>
        <taxon>Architaenioglossa</taxon>
        <taxon>Ampullarioidea</taxon>
        <taxon>Ampullariidae</taxon>
        <taxon>Pomacea</taxon>
    </lineage>
</organism>
<dbReference type="Gene3D" id="2.40.37.10">
    <property type="entry name" value="Lyase, Ornithine Decarboxylase, Chain A, domain 1"/>
    <property type="match status" value="1"/>
</dbReference>
<dbReference type="EMBL" id="PZQS01000007">
    <property type="protein sequence ID" value="PVD27285.1"/>
    <property type="molecule type" value="Genomic_DNA"/>
</dbReference>
<proteinExistence type="predicted"/>
<dbReference type="OrthoDB" id="5034579at2759"/>
<reference evidence="4 5" key="1">
    <citation type="submission" date="2018-04" db="EMBL/GenBank/DDBJ databases">
        <title>The genome of golden apple snail Pomacea canaliculata provides insight into stress tolerance and invasive adaptation.</title>
        <authorList>
            <person name="Liu C."/>
            <person name="Liu B."/>
            <person name="Ren Y."/>
            <person name="Zhang Y."/>
            <person name="Wang H."/>
            <person name="Li S."/>
            <person name="Jiang F."/>
            <person name="Yin L."/>
            <person name="Zhang G."/>
            <person name="Qian W."/>
            <person name="Fan W."/>
        </authorList>
    </citation>
    <scope>NUCLEOTIDE SEQUENCE [LARGE SCALE GENOMIC DNA]</scope>
    <source>
        <strain evidence="4">SZHN2017</strain>
        <tissue evidence="4">Muscle</tissue>
    </source>
</reference>
<evidence type="ECO:0000256" key="2">
    <source>
        <dbReference type="ARBA" id="ARBA00023239"/>
    </source>
</evidence>